<keyword evidence="10" id="KW-1185">Reference proteome</keyword>
<dbReference type="GO" id="GO:0005886">
    <property type="term" value="C:plasma membrane"/>
    <property type="evidence" value="ECO:0007669"/>
    <property type="project" value="UniProtKB-SubCell"/>
</dbReference>
<evidence type="ECO:0000313" key="10">
    <source>
        <dbReference type="Proteomes" id="UP000031838"/>
    </source>
</evidence>
<accession>A0A0B6S4X0</accession>
<dbReference type="Pfam" id="PF02653">
    <property type="entry name" value="BPD_transp_2"/>
    <property type="match status" value="1"/>
</dbReference>
<dbReference type="InterPro" id="IPR001851">
    <property type="entry name" value="ABC_transp_permease"/>
</dbReference>
<evidence type="ECO:0000256" key="4">
    <source>
        <dbReference type="ARBA" id="ARBA00022519"/>
    </source>
</evidence>
<feature type="transmembrane region" description="Helical" evidence="8">
    <location>
        <begin position="309"/>
        <end position="329"/>
    </location>
</feature>
<keyword evidence="4" id="KW-0997">Cell inner membrane</keyword>
<evidence type="ECO:0000256" key="1">
    <source>
        <dbReference type="ARBA" id="ARBA00004651"/>
    </source>
</evidence>
<name>A0A0B6S4X0_BURPL</name>
<feature type="transmembrane region" description="Helical" evidence="8">
    <location>
        <begin position="126"/>
        <end position="148"/>
    </location>
</feature>
<dbReference type="RefSeq" id="WP_080937507.1">
    <property type="nucleotide sequence ID" value="NZ_CP002581.1"/>
</dbReference>
<evidence type="ECO:0000256" key="5">
    <source>
        <dbReference type="ARBA" id="ARBA00022692"/>
    </source>
</evidence>
<feature type="transmembrane region" description="Helical" evidence="8">
    <location>
        <begin position="225"/>
        <end position="247"/>
    </location>
</feature>
<dbReference type="PANTHER" id="PTHR32196">
    <property type="entry name" value="ABC TRANSPORTER PERMEASE PROTEIN YPHD-RELATED-RELATED"/>
    <property type="match status" value="1"/>
</dbReference>
<keyword evidence="5 8" id="KW-0812">Transmembrane</keyword>
<reference evidence="10" key="1">
    <citation type="submission" date="2011-03" db="EMBL/GenBank/DDBJ databases">
        <authorList>
            <person name="Voget S."/>
            <person name="Streit W.R."/>
            <person name="Jaeger K.E."/>
            <person name="Daniel R."/>
        </authorList>
    </citation>
    <scope>NUCLEOTIDE SEQUENCE [LARGE SCALE GENOMIC DNA]</scope>
    <source>
        <strain evidence="10">PG1</strain>
    </source>
</reference>
<dbReference type="EMBL" id="CP002581">
    <property type="protein sequence ID" value="AJK50728.1"/>
    <property type="molecule type" value="Genomic_DNA"/>
</dbReference>
<evidence type="ECO:0000256" key="7">
    <source>
        <dbReference type="ARBA" id="ARBA00023136"/>
    </source>
</evidence>
<keyword evidence="6 8" id="KW-1133">Transmembrane helix</keyword>
<proteinExistence type="predicted"/>
<feature type="transmembrane region" description="Helical" evidence="8">
    <location>
        <begin position="284"/>
        <end position="303"/>
    </location>
</feature>
<keyword evidence="3" id="KW-1003">Cell membrane</keyword>
<evidence type="ECO:0000256" key="8">
    <source>
        <dbReference type="SAM" id="Phobius"/>
    </source>
</evidence>
<gene>
    <name evidence="9" type="ORF">BGL_2c26740</name>
</gene>
<dbReference type="KEGG" id="bgp:BGL_2c26740"/>
<dbReference type="Proteomes" id="UP000031838">
    <property type="component" value="Chromosome 2"/>
</dbReference>
<feature type="transmembrane region" description="Helical" evidence="8">
    <location>
        <begin position="185"/>
        <end position="204"/>
    </location>
</feature>
<keyword evidence="2" id="KW-0813">Transport</keyword>
<feature type="transmembrane region" description="Helical" evidence="8">
    <location>
        <begin position="160"/>
        <end position="179"/>
    </location>
</feature>
<organism evidence="9 10">
    <name type="scientific">Burkholderia plantarii</name>
    <dbReference type="NCBI Taxonomy" id="41899"/>
    <lineage>
        <taxon>Bacteria</taxon>
        <taxon>Pseudomonadati</taxon>
        <taxon>Pseudomonadota</taxon>
        <taxon>Betaproteobacteria</taxon>
        <taxon>Burkholderiales</taxon>
        <taxon>Burkholderiaceae</taxon>
        <taxon>Burkholderia</taxon>
    </lineage>
</organism>
<sequence>MTERAGRRPRFLSGFVADCVSGLNARFALVGALAVVIAFFVVFAPGFARAGNLADVLRDNFALLAIASLGMTLALSLGAVDLSLGTAIDVASLVFVLLSAHRVATPVAALAGLAAAAAVGAFNGVLIARIGIAPFLATLGTLFIGQTVQQLATDGGQPVYLLNLALPPLFGTLAHGTLLGLPVPLWIVAALGLAVHAALAWSGFGRAAAALGAQPGVARYSGLPVAAVTFAGFVASALIYGVVGLLLSSTVKAYVPLSGNGYLLNAIGATFIGTTLSPARRPSVPGTLLGVLLLSLVANGLLLTGWNFYWQQVATGVLIFAVLALGFAGRRDAHA</sequence>
<feature type="transmembrane region" description="Helical" evidence="8">
    <location>
        <begin position="60"/>
        <end position="80"/>
    </location>
</feature>
<evidence type="ECO:0000256" key="2">
    <source>
        <dbReference type="ARBA" id="ARBA00022448"/>
    </source>
</evidence>
<dbReference type="CDD" id="cd06579">
    <property type="entry name" value="TM_PBP1_transp_AraH_like"/>
    <property type="match status" value="1"/>
</dbReference>
<comment type="subcellular location">
    <subcellularLocation>
        <location evidence="1">Cell membrane</location>
        <topology evidence="1">Multi-pass membrane protein</topology>
    </subcellularLocation>
</comment>
<evidence type="ECO:0000313" key="9">
    <source>
        <dbReference type="EMBL" id="AJK50728.1"/>
    </source>
</evidence>
<evidence type="ECO:0000256" key="6">
    <source>
        <dbReference type="ARBA" id="ARBA00022989"/>
    </source>
</evidence>
<dbReference type="HOGENOM" id="CLU_028880_4_3_4"/>
<dbReference type="PANTHER" id="PTHR32196:SF21">
    <property type="entry name" value="ABC TRANSPORTER PERMEASE PROTEIN YPHD-RELATED"/>
    <property type="match status" value="1"/>
</dbReference>
<feature type="transmembrane region" description="Helical" evidence="8">
    <location>
        <begin position="92"/>
        <end position="120"/>
    </location>
</feature>
<feature type="transmembrane region" description="Helical" evidence="8">
    <location>
        <begin position="27"/>
        <end position="48"/>
    </location>
</feature>
<dbReference type="AlphaFoldDB" id="A0A0B6S4X0"/>
<evidence type="ECO:0000256" key="3">
    <source>
        <dbReference type="ARBA" id="ARBA00022475"/>
    </source>
</evidence>
<dbReference type="GO" id="GO:0022857">
    <property type="term" value="F:transmembrane transporter activity"/>
    <property type="evidence" value="ECO:0007669"/>
    <property type="project" value="InterPro"/>
</dbReference>
<keyword evidence="7 8" id="KW-0472">Membrane</keyword>
<feature type="transmembrane region" description="Helical" evidence="8">
    <location>
        <begin position="253"/>
        <end position="272"/>
    </location>
</feature>
<protein>
    <submittedName>
        <fullName evidence="9">Putative bacterial inner-membrane translocator family protein, permease component</fullName>
    </submittedName>
</protein>
<reference evidence="9 10" key="2">
    <citation type="journal article" date="2016" name="Appl. Microbiol. Biotechnol.">
        <title>Mutations improving production and secretion of extracellular lipase by Burkholderia glumae PG1.</title>
        <authorList>
            <person name="Knapp A."/>
            <person name="Voget S."/>
            <person name="Gao R."/>
            <person name="Zaburannyi N."/>
            <person name="Krysciak D."/>
            <person name="Breuer M."/>
            <person name="Hauer B."/>
            <person name="Streit W.R."/>
            <person name="Muller R."/>
            <person name="Daniel R."/>
            <person name="Jaeger K.E."/>
        </authorList>
    </citation>
    <scope>NUCLEOTIDE SEQUENCE [LARGE SCALE GENOMIC DNA]</scope>
    <source>
        <strain evidence="9 10">PG1</strain>
    </source>
</reference>